<reference evidence="1 2" key="1">
    <citation type="submission" date="2018-06" db="EMBL/GenBank/DDBJ databases">
        <title>Complete Genome Sequence of Bacillus velezensis DSYZ, a Plant Growth-Promoting Rhizobacterium with Antifungal Activity.</title>
        <authorList>
            <person name="Du B."/>
            <person name="Ding Y."/>
            <person name="Liu K."/>
            <person name="Yao L."/>
            <person name="Wang C."/>
            <person name="Li H."/>
            <person name="Liu H."/>
        </authorList>
    </citation>
    <scope>NUCLEOTIDE SEQUENCE [LARGE SCALE GENOMIC DNA]</scope>
    <source>
        <strain evidence="1 2">DSYZ</strain>
    </source>
</reference>
<name>A0ABC8D9Q3_BACVE</name>
<evidence type="ECO:0000313" key="1">
    <source>
        <dbReference type="EMBL" id="AWX72627.1"/>
    </source>
</evidence>
<dbReference type="Proteomes" id="UP000250069">
    <property type="component" value="Chromosome"/>
</dbReference>
<organism evidence="1 2">
    <name type="scientific">Bacillus velezensis</name>
    <dbReference type="NCBI Taxonomy" id="492670"/>
    <lineage>
        <taxon>Bacteria</taxon>
        <taxon>Bacillati</taxon>
        <taxon>Bacillota</taxon>
        <taxon>Bacilli</taxon>
        <taxon>Bacillales</taxon>
        <taxon>Bacillaceae</taxon>
        <taxon>Bacillus</taxon>
        <taxon>Bacillus amyloliquefaciens group</taxon>
    </lineage>
</organism>
<dbReference type="AlphaFoldDB" id="A0ABC8D9Q3"/>
<dbReference type="RefSeq" id="WP_062623448.1">
    <property type="nucleotide sequence ID" value="NZ_CP015443.1"/>
</dbReference>
<sequence>MNADVKRIEYKLWYEVKFGWKHFSFGANDDKTALKYAEEYVNNNCLKNYKVEKITNETLFWTEAGAE</sequence>
<evidence type="ECO:0000313" key="2">
    <source>
        <dbReference type="Proteomes" id="UP000250069"/>
    </source>
</evidence>
<evidence type="ECO:0008006" key="3">
    <source>
        <dbReference type="Google" id="ProtNLM"/>
    </source>
</evidence>
<gene>
    <name evidence="1" type="ORF">BVDSYZ_11580</name>
</gene>
<dbReference type="EMBL" id="CP030150">
    <property type="protein sequence ID" value="AWX72627.1"/>
    <property type="molecule type" value="Genomic_DNA"/>
</dbReference>
<proteinExistence type="predicted"/>
<accession>A0ABC8D9Q3</accession>
<protein>
    <recommendedName>
        <fullName evidence="3">Phage protein</fullName>
    </recommendedName>
</protein>